<dbReference type="InterPro" id="IPR006969">
    <property type="entry name" value="Stig-like"/>
</dbReference>
<dbReference type="Proteomes" id="UP001161247">
    <property type="component" value="Chromosome 1"/>
</dbReference>
<dbReference type="EMBL" id="OX459118">
    <property type="protein sequence ID" value="CAI9088370.1"/>
    <property type="molecule type" value="Genomic_DNA"/>
</dbReference>
<keyword evidence="6" id="KW-1185">Reference proteome</keyword>
<feature type="signal peptide" evidence="4">
    <location>
        <begin position="1"/>
        <end position="29"/>
    </location>
</feature>
<protein>
    <submittedName>
        <fullName evidence="5">OLC1v1022678C1</fullName>
    </submittedName>
</protein>
<evidence type="ECO:0000256" key="2">
    <source>
        <dbReference type="ARBA" id="ARBA00022729"/>
    </source>
</evidence>
<evidence type="ECO:0000256" key="1">
    <source>
        <dbReference type="ARBA" id="ARBA00006010"/>
    </source>
</evidence>
<dbReference type="PANTHER" id="PTHR33227">
    <property type="entry name" value="STIGMA-SPECIFIC STIG1-LIKE PROTEIN 3"/>
    <property type="match status" value="1"/>
</dbReference>
<evidence type="ECO:0000256" key="3">
    <source>
        <dbReference type="SAM" id="MobiDB-lite"/>
    </source>
</evidence>
<name>A0AAV1BYM0_OLDCO</name>
<feature type="chain" id="PRO_5043920133" evidence="4">
    <location>
        <begin position="30"/>
        <end position="228"/>
    </location>
</feature>
<dbReference type="AlphaFoldDB" id="A0AAV1BYM0"/>
<comment type="similarity">
    <text evidence="1">Belongs to the STIG1 family.</text>
</comment>
<evidence type="ECO:0000313" key="5">
    <source>
        <dbReference type="EMBL" id="CAI9088370.1"/>
    </source>
</evidence>
<sequence length="228" mass="25456">MKVIRLVLMLAIAMAISIVLITVPKGTQAAQKQPLLENNISTEFVEESENVFTSIPTKRISRFLAAHDQKDPPKIPKEHTSGYHNGMKRPPKEHTSGYHNGMKRPPKEHSSGHHDGKKQPKEHTSGHHEKKTKPPKEHGRSDHCKKDHDICGLVLPDAENATCCNNKCVDIHYSSNNCGACKNKCLQPFESCCRGKCVNLSMDKRHCGACNHRCMPGGFCFYGECDYA</sequence>
<gene>
    <name evidence="5" type="ORF">OLC1_LOCUS961</name>
</gene>
<evidence type="ECO:0000256" key="4">
    <source>
        <dbReference type="SAM" id="SignalP"/>
    </source>
</evidence>
<reference evidence="5" key="1">
    <citation type="submission" date="2023-03" db="EMBL/GenBank/DDBJ databases">
        <authorList>
            <person name="Julca I."/>
        </authorList>
    </citation>
    <scope>NUCLEOTIDE SEQUENCE</scope>
</reference>
<feature type="compositionally biased region" description="Basic and acidic residues" evidence="3">
    <location>
        <begin position="105"/>
        <end position="143"/>
    </location>
</feature>
<organism evidence="5 6">
    <name type="scientific">Oldenlandia corymbosa var. corymbosa</name>
    <dbReference type="NCBI Taxonomy" id="529605"/>
    <lineage>
        <taxon>Eukaryota</taxon>
        <taxon>Viridiplantae</taxon>
        <taxon>Streptophyta</taxon>
        <taxon>Embryophyta</taxon>
        <taxon>Tracheophyta</taxon>
        <taxon>Spermatophyta</taxon>
        <taxon>Magnoliopsida</taxon>
        <taxon>eudicotyledons</taxon>
        <taxon>Gunneridae</taxon>
        <taxon>Pentapetalae</taxon>
        <taxon>asterids</taxon>
        <taxon>lamiids</taxon>
        <taxon>Gentianales</taxon>
        <taxon>Rubiaceae</taxon>
        <taxon>Rubioideae</taxon>
        <taxon>Spermacoceae</taxon>
        <taxon>Hedyotis-Oldenlandia complex</taxon>
        <taxon>Oldenlandia</taxon>
    </lineage>
</organism>
<dbReference type="Pfam" id="PF04885">
    <property type="entry name" value="Stig1"/>
    <property type="match status" value="1"/>
</dbReference>
<dbReference type="PANTHER" id="PTHR33227:SF18">
    <property type="entry name" value="STIGMA-SPECIFIC STIG1-LIKE PROTEIN 3"/>
    <property type="match status" value="1"/>
</dbReference>
<accession>A0AAV1BYM0</accession>
<evidence type="ECO:0000313" key="6">
    <source>
        <dbReference type="Proteomes" id="UP001161247"/>
    </source>
</evidence>
<keyword evidence="2 4" id="KW-0732">Signal</keyword>
<feature type="compositionally biased region" description="Basic and acidic residues" evidence="3">
    <location>
        <begin position="65"/>
        <end position="81"/>
    </location>
</feature>
<feature type="region of interest" description="Disordered" evidence="3">
    <location>
        <begin position="65"/>
        <end position="143"/>
    </location>
</feature>
<proteinExistence type="inferred from homology"/>